<keyword evidence="2" id="KW-0285">Flavoprotein</keyword>
<keyword evidence="4 7" id="KW-0560">Oxidoreductase</keyword>
<dbReference type="NCBIfam" id="TIGR01755">
    <property type="entry name" value="flav_wrbA"/>
    <property type="match status" value="1"/>
</dbReference>
<organism evidence="7 8">
    <name type="scientific">Roseisalinus antarcticus</name>
    <dbReference type="NCBI Taxonomy" id="254357"/>
    <lineage>
        <taxon>Bacteria</taxon>
        <taxon>Pseudomonadati</taxon>
        <taxon>Pseudomonadota</taxon>
        <taxon>Alphaproteobacteria</taxon>
        <taxon>Rhodobacterales</taxon>
        <taxon>Roseobacteraceae</taxon>
        <taxon>Roseisalinus</taxon>
    </lineage>
</organism>
<dbReference type="PROSITE" id="PS50902">
    <property type="entry name" value="FLAVODOXIN_LIKE"/>
    <property type="match status" value="1"/>
</dbReference>
<keyword evidence="3" id="KW-0288">FMN</keyword>
<dbReference type="Gene3D" id="3.40.50.360">
    <property type="match status" value="1"/>
</dbReference>
<dbReference type="InterPro" id="IPR005025">
    <property type="entry name" value="FMN_Rdtase-like_dom"/>
</dbReference>
<feature type="compositionally biased region" description="Basic residues" evidence="5">
    <location>
        <begin position="226"/>
        <end position="236"/>
    </location>
</feature>
<accession>A0A1Y5T4T0</accession>
<dbReference type="SUPFAM" id="SSF52218">
    <property type="entry name" value="Flavoproteins"/>
    <property type="match status" value="1"/>
</dbReference>
<dbReference type="AlphaFoldDB" id="A0A1Y5T4T0"/>
<dbReference type="PANTHER" id="PTHR30546">
    <property type="entry name" value="FLAVODOXIN-RELATED PROTEIN WRBA-RELATED"/>
    <property type="match status" value="1"/>
</dbReference>
<evidence type="ECO:0000256" key="4">
    <source>
        <dbReference type="ARBA" id="ARBA00023002"/>
    </source>
</evidence>
<evidence type="ECO:0000256" key="2">
    <source>
        <dbReference type="ARBA" id="ARBA00022630"/>
    </source>
</evidence>
<reference evidence="7 8" key="1">
    <citation type="submission" date="2017-03" db="EMBL/GenBank/DDBJ databases">
        <authorList>
            <person name="Afonso C.L."/>
            <person name="Miller P.J."/>
            <person name="Scott M.A."/>
            <person name="Spackman E."/>
            <person name="Goraichik I."/>
            <person name="Dimitrov K.M."/>
            <person name="Suarez D.L."/>
            <person name="Swayne D.E."/>
        </authorList>
    </citation>
    <scope>NUCLEOTIDE SEQUENCE [LARGE SCALE GENOMIC DNA]</scope>
    <source>
        <strain evidence="7 8">CECT 7023</strain>
    </source>
</reference>
<dbReference type="EC" id="1.6.5.2" evidence="7"/>
<evidence type="ECO:0000259" key="6">
    <source>
        <dbReference type="PROSITE" id="PS50902"/>
    </source>
</evidence>
<keyword evidence="8" id="KW-1185">Reference proteome</keyword>
<dbReference type="InterPro" id="IPR029039">
    <property type="entry name" value="Flavoprotein-like_sf"/>
</dbReference>
<feature type="region of interest" description="Disordered" evidence="5">
    <location>
        <begin position="219"/>
        <end position="262"/>
    </location>
</feature>
<protein>
    <submittedName>
        <fullName evidence="7">p-benzoquinone reductase</fullName>
        <ecNumber evidence="7">1.6.5.2</ecNumber>
    </submittedName>
</protein>
<gene>
    <name evidence="7" type="primary">pnpB</name>
    <name evidence="7" type="ORF">ROA7023_02313</name>
</gene>
<dbReference type="InterPro" id="IPR008254">
    <property type="entry name" value="Flavodoxin/NO_synth"/>
</dbReference>
<dbReference type="InterPro" id="IPR010089">
    <property type="entry name" value="Flavoprotein_WrbA-like"/>
</dbReference>
<evidence type="ECO:0000256" key="3">
    <source>
        <dbReference type="ARBA" id="ARBA00022643"/>
    </source>
</evidence>
<dbReference type="Proteomes" id="UP000193900">
    <property type="component" value="Unassembled WGS sequence"/>
</dbReference>
<dbReference type="GO" id="GO:0016020">
    <property type="term" value="C:membrane"/>
    <property type="evidence" value="ECO:0007669"/>
    <property type="project" value="TreeGrafter"/>
</dbReference>
<evidence type="ECO:0000313" key="7">
    <source>
        <dbReference type="EMBL" id="SLN52305.1"/>
    </source>
</evidence>
<evidence type="ECO:0000256" key="1">
    <source>
        <dbReference type="ARBA" id="ARBA00006961"/>
    </source>
</evidence>
<dbReference type="EMBL" id="FWFZ01000010">
    <property type="protein sequence ID" value="SLN52305.1"/>
    <property type="molecule type" value="Genomic_DNA"/>
</dbReference>
<dbReference type="PANTHER" id="PTHR30546:SF23">
    <property type="entry name" value="FLAVOPROTEIN-LIKE PROTEIN YCP4-RELATED"/>
    <property type="match status" value="1"/>
</dbReference>
<proteinExistence type="inferred from homology"/>
<dbReference type="Pfam" id="PF03358">
    <property type="entry name" value="FMN_red"/>
    <property type="match status" value="1"/>
</dbReference>
<dbReference type="GO" id="GO:0010181">
    <property type="term" value="F:FMN binding"/>
    <property type="evidence" value="ECO:0007669"/>
    <property type="project" value="InterPro"/>
</dbReference>
<dbReference type="GO" id="GO:0003955">
    <property type="term" value="F:NAD(P)H dehydrogenase (quinone) activity"/>
    <property type="evidence" value="ECO:0007669"/>
    <property type="project" value="UniProtKB-EC"/>
</dbReference>
<evidence type="ECO:0000313" key="8">
    <source>
        <dbReference type="Proteomes" id="UP000193900"/>
    </source>
</evidence>
<dbReference type="NCBIfam" id="NF002999">
    <property type="entry name" value="PRK03767.1"/>
    <property type="match status" value="1"/>
</dbReference>
<feature type="domain" description="Flavodoxin-like" evidence="6">
    <location>
        <begin position="4"/>
        <end position="213"/>
    </location>
</feature>
<evidence type="ECO:0000256" key="5">
    <source>
        <dbReference type="SAM" id="MobiDB-lite"/>
    </source>
</evidence>
<comment type="similarity">
    <text evidence="1">Belongs to the WrbA family.</text>
</comment>
<name>A0A1Y5T4T0_9RHOB</name>
<sequence>MTRILVLCYARYGQLRALARTEANNARSVPGTDVDLRRVPETVPEAVRRNAGSAADDTPVAAPADLEAHDAILIGTPTLFGMMAGQMKSFLDQAGGHWAHIALVGKVAGVLASTGSKHGGHEATLLSSQIPLKPFGMLIVGMPHTFAGKTSSEAVLGGGPYCAGTIAGADGACRPEVADLAGARIHGAHIARIAARRTAGAALEAAAWRRFALSRLCASPPGPARRSSRTKRRHAARATVVPATKSSDRATAPEIPTRRPPMSRTKDILLTARAPAIWGSTYLVTTEALPRTIPSAWRPFAPCPPGCRFWPLHVACRPASGLAGASSSGV</sequence>
<dbReference type="FunFam" id="3.40.50.360:FF:000001">
    <property type="entry name" value="NAD(P)H dehydrogenase (Quinone) FQR1-like"/>
    <property type="match status" value="1"/>
</dbReference>